<evidence type="ECO:0000313" key="9">
    <source>
        <dbReference type="Proteomes" id="UP000440732"/>
    </source>
</evidence>
<dbReference type="EMBL" id="QXGF01001795">
    <property type="protein sequence ID" value="KAE8927762.1"/>
    <property type="molecule type" value="Genomic_DNA"/>
</dbReference>
<dbReference type="EMBL" id="QXFX01001758">
    <property type="protein sequence ID" value="KAE9085189.1"/>
    <property type="molecule type" value="Genomic_DNA"/>
</dbReference>
<comment type="caution">
    <text evidence="1">The sequence shown here is derived from an EMBL/GenBank/DDBJ whole genome shotgun (WGS) entry which is preliminary data.</text>
</comment>
<organism evidence="1 7">
    <name type="scientific">Phytophthora fragariae</name>
    <dbReference type="NCBI Taxonomy" id="53985"/>
    <lineage>
        <taxon>Eukaryota</taxon>
        <taxon>Sar</taxon>
        <taxon>Stramenopiles</taxon>
        <taxon>Oomycota</taxon>
        <taxon>Peronosporomycetes</taxon>
        <taxon>Peronosporales</taxon>
        <taxon>Peronosporaceae</taxon>
        <taxon>Phytophthora</taxon>
    </lineage>
</organism>
<dbReference type="AlphaFoldDB" id="A0A6A3E1J5"/>
<dbReference type="Proteomes" id="UP000437068">
    <property type="component" value="Unassembled WGS sequence"/>
</dbReference>
<evidence type="ECO:0000313" key="10">
    <source>
        <dbReference type="Proteomes" id="UP000441208"/>
    </source>
</evidence>
<evidence type="ECO:0000313" key="5">
    <source>
        <dbReference type="EMBL" id="KAE9288404.1"/>
    </source>
</evidence>
<evidence type="ECO:0000313" key="12">
    <source>
        <dbReference type="Proteomes" id="UP000488956"/>
    </source>
</evidence>
<dbReference type="EMBL" id="QXFY01002702">
    <property type="protein sequence ID" value="KAE9293535.1"/>
    <property type="molecule type" value="Genomic_DNA"/>
</dbReference>
<dbReference type="EMBL" id="QXGE01001775">
    <property type="protein sequence ID" value="KAE9288404.1"/>
    <property type="molecule type" value="Genomic_DNA"/>
</dbReference>
<evidence type="ECO:0000313" key="8">
    <source>
        <dbReference type="Proteomes" id="UP000437068"/>
    </source>
</evidence>
<evidence type="ECO:0000313" key="11">
    <source>
        <dbReference type="Proteomes" id="UP000486351"/>
    </source>
</evidence>
<dbReference type="EMBL" id="QXFZ01001767">
    <property type="protein sequence ID" value="KAE9085286.1"/>
    <property type="molecule type" value="Genomic_DNA"/>
</dbReference>
<evidence type="ECO:0000313" key="6">
    <source>
        <dbReference type="EMBL" id="KAE9293535.1"/>
    </source>
</evidence>
<evidence type="ECO:0000313" key="7">
    <source>
        <dbReference type="Proteomes" id="UP000429523"/>
    </source>
</evidence>
<evidence type="ECO:0000313" key="3">
    <source>
        <dbReference type="EMBL" id="KAE9085286.1"/>
    </source>
</evidence>
<evidence type="ECO:0000313" key="2">
    <source>
        <dbReference type="EMBL" id="KAE9085189.1"/>
    </source>
</evidence>
<protein>
    <submittedName>
        <fullName evidence="1">Uncharacterized protein</fullName>
    </submittedName>
</protein>
<sequence length="65" mass="6977">MGLDARGAAHAFHVEHGARMAGRVAHVQRQTQLLLLLLRLLPLRLQLDGRGLGGVERAGLEACGE</sequence>
<gene>
    <name evidence="5" type="ORF">PF001_g20526</name>
    <name evidence="4" type="ORF">PF006_g19446</name>
    <name evidence="3" type="ORF">PF007_g21201</name>
    <name evidence="6" type="ORF">PF008_g24778</name>
    <name evidence="1" type="ORF">PF009_g22078</name>
    <name evidence="2" type="ORF">PF010_g20553</name>
</gene>
<dbReference type="Proteomes" id="UP000441208">
    <property type="component" value="Unassembled WGS sequence"/>
</dbReference>
<dbReference type="EMBL" id="QXGA01001607">
    <property type="protein sequence ID" value="KAE9114714.1"/>
    <property type="molecule type" value="Genomic_DNA"/>
</dbReference>
<reference evidence="7 8" key="1">
    <citation type="submission" date="2018-08" db="EMBL/GenBank/DDBJ databases">
        <title>Genomic investigation of the strawberry pathogen Phytophthora fragariae indicates pathogenicity is determined by transcriptional variation in three key races.</title>
        <authorList>
            <person name="Adams T.M."/>
            <person name="Armitage A.D."/>
            <person name="Sobczyk M.K."/>
            <person name="Bates H.J."/>
            <person name="Dunwell J.M."/>
            <person name="Nellist C.F."/>
            <person name="Harrison R.J."/>
        </authorList>
    </citation>
    <scope>NUCLEOTIDE SEQUENCE [LARGE SCALE GENOMIC DNA]</scope>
    <source>
        <strain evidence="5 8">A4</strain>
        <strain evidence="4 9">NOV-5</strain>
        <strain evidence="3 10">NOV-71</strain>
        <strain evidence="6 11">NOV-77</strain>
        <strain evidence="1 7">NOV-9</strain>
        <strain evidence="2 12">ONT-3</strain>
    </source>
</reference>
<accession>A0A6A3E1J5</accession>
<dbReference type="Proteomes" id="UP000488956">
    <property type="component" value="Unassembled WGS sequence"/>
</dbReference>
<dbReference type="Proteomes" id="UP000486351">
    <property type="component" value="Unassembled WGS sequence"/>
</dbReference>
<dbReference type="Proteomes" id="UP000429523">
    <property type="component" value="Unassembled WGS sequence"/>
</dbReference>
<proteinExistence type="predicted"/>
<name>A0A6A3E1J5_9STRA</name>
<dbReference type="Proteomes" id="UP000440732">
    <property type="component" value="Unassembled WGS sequence"/>
</dbReference>
<evidence type="ECO:0000313" key="4">
    <source>
        <dbReference type="EMBL" id="KAE9114714.1"/>
    </source>
</evidence>
<evidence type="ECO:0000313" key="1">
    <source>
        <dbReference type="EMBL" id="KAE8927762.1"/>
    </source>
</evidence>